<comment type="similarity">
    <text evidence="2">Belongs to the AIM9 family.</text>
</comment>
<dbReference type="AlphaFoldDB" id="A0A2V1D3E3"/>
<name>A0A2V1D3E3_9PLEO</name>
<gene>
    <name evidence="7" type="ORF">DM02DRAFT_733644</name>
</gene>
<accession>A0A2V1D3E3</accession>
<keyword evidence="8" id="KW-1185">Reference proteome</keyword>
<dbReference type="InterPro" id="IPR051035">
    <property type="entry name" value="Mito_inheritance_9"/>
</dbReference>
<protein>
    <recommendedName>
        <fullName evidence="3">Altered inheritance of mitochondria protein 9, mitochondrial</fullName>
    </recommendedName>
    <alternativeName>
        <fullName evidence="6">Found in mitochondrial proteome protein 29</fullName>
    </alternativeName>
</protein>
<evidence type="ECO:0000256" key="4">
    <source>
        <dbReference type="ARBA" id="ARBA00022946"/>
    </source>
</evidence>
<sequence>MKHAHGFPLNQKWPNMDVTDQIQCVSAICKSLQEVDNVKFSRYGSLYFTDTAHITTPRLLVDSEFFIEPHCGSRYWDCNIRQPKYYHAVNPNQGPWSDLTAHCDGLIDTGISRIPLGDAVFKQPRYHGSPQTHRELLEHGRSVIKSMMKSPRLSSVSSLVLFHPDLHKRNIFVSNNDPTIITAIVDWQSSSIEPAFWYANQVSDFAQPVLDPSSDDQLEPKSEACAKAFNVSTQFLLPRLSQPRLMDETLFRPFRYCYRTWEDGAVAFREELIQTARNWDGLGIVGSCPFSILNPDEGAAHRKDYKLFETV</sequence>
<evidence type="ECO:0000256" key="2">
    <source>
        <dbReference type="ARBA" id="ARBA00005543"/>
    </source>
</evidence>
<dbReference type="STRING" id="97972.A0A2V1D3E3"/>
<dbReference type="Proteomes" id="UP000244855">
    <property type="component" value="Unassembled WGS sequence"/>
</dbReference>
<dbReference type="PANTHER" id="PTHR36091:SF1">
    <property type="entry name" value="ALTERED INHERITANCE OF MITOCHONDRIA PROTEIN 9, MITOCHONDRIAL"/>
    <property type="match status" value="1"/>
</dbReference>
<evidence type="ECO:0000256" key="3">
    <source>
        <dbReference type="ARBA" id="ARBA00016197"/>
    </source>
</evidence>
<evidence type="ECO:0000313" key="7">
    <source>
        <dbReference type="EMBL" id="PVH92515.1"/>
    </source>
</evidence>
<reference evidence="7 8" key="1">
    <citation type="journal article" date="2018" name="Sci. Rep.">
        <title>Comparative genomics provides insights into the lifestyle and reveals functional heterogeneity of dark septate endophytic fungi.</title>
        <authorList>
            <person name="Knapp D.G."/>
            <person name="Nemeth J.B."/>
            <person name="Barry K."/>
            <person name="Hainaut M."/>
            <person name="Henrissat B."/>
            <person name="Johnson J."/>
            <person name="Kuo A."/>
            <person name="Lim J.H.P."/>
            <person name="Lipzen A."/>
            <person name="Nolan M."/>
            <person name="Ohm R.A."/>
            <person name="Tamas L."/>
            <person name="Grigoriev I.V."/>
            <person name="Spatafora J.W."/>
            <person name="Nagy L.G."/>
            <person name="Kovacs G.M."/>
        </authorList>
    </citation>
    <scope>NUCLEOTIDE SEQUENCE [LARGE SCALE GENOMIC DNA]</scope>
    <source>
        <strain evidence="7 8">DSE2036</strain>
    </source>
</reference>
<dbReference type="SUPFAM" id="SSF56112">
    <property type="entry name" value="Protein kinase-like (PK-like)"/>
    <property type="match status" value="1"/>
</dbReference>
<dbReference type="OrthoDB" id="2831558at2759"/>
<evidence type="ECO:0000256" key="5">
    <source>
        <dbReference type="ARBA" id="ARBA00023128"/>
    </source>
</evidence>
<dbReference type="EMBL" id="KZ805673">
    <property type="protein sequence ID" value="PVH92515.1"/>
    <property type="molecule type" value="Genomic_DNA"/>
</dbReference>
<evidence type="ECO:0000256" key="6">
    <source>
        <dbReference type="ARBA" id="ARBA00031849"/>
    </source>
</evidence>
<proteinExistence type="inferred from homology"/>
<evidence type="ECO:0000256" key="1">
    <source>
        <dbReference type="ARBA" id="ARBA00004173"/>
    </source>
</evidence>
<comment type="subcellular location">
    <subcellularLocation>
        <location evidence="1">Mitochondrion</location>
    </subcellularLocation>
</comment>
<evidence type="ECO:0000313" key="8">
    <source>
        <dbReference type="Proteomes" id="UP000244855"/>
    </source>
</evidence>
<dbReference type="PANTHER" id="PTHR36091">
    <property type="entry name" value="ALTERED INHERITANCE OF MITOCHONDRIA PROTEIN 9, MITOCHONDRIAL"/>
    <property type="match status" value="1"/>
</dbReference>
<keyword evidence="4" id="KW-0809">Transit peptide</keyword>
<dbReference type="InterPro" id="IPR011009">
    <property type="entry name" value="Kinase-like_dom_sf"/>
</dbReference>
<dbReference type="GO" id="GO:0005739">
    <property type="term" value="C:mitochondrion"/>
    <property type="evidence" value="ECO:0007669"/>
    <property type="project" value="UniProtKB-SubCell"/>
</dbReference>
<organism evidence="7 8">
    <name type="scientific">Periconia macrospinosa</name>
    <dbReference type="NCBI Taxonomy" id="97972"/>
    <lineage>
        <taxon>Eukaryota</taxon>
        <taxon>Fungi</taxon>
        <taxon>Dikarya</taxon>
        <taxon>Ascomycota</taxon>
        <taxon>Pezizomycotina</taxon>
        <taxon>Dothideomycetes</taxon>
        <taxon>Pleosporomycetidae</taxon>
        <taxon>Pleosporales</taxon>
        <taxon>Massarineae</taxon>
        <taxon>Periconiaceae</taxon>
        <taxon>Periconia</taxon>
    </lineage>
</organism>
<keyword evidence="5" id="KW-0496">Mitochondrion</keyword>